<dbReference type="AlphaFoldDB" id="A0AAV2KPB8"/>
<evidence type="ECO:0000313" key="2">
    <source>
        <dbReference type="Proteomes" id="UP001497482"/>
    </source>
</evidence>
<keyword evidence="2" id="KW-1185">Reference proteome</keyword>
<evidence type="ECO:0000313" key="1">
    <source>
        <dbReference type="EMBL" id="CAL1591905.1"/>
    </source>
</evidence>
<accession>A0AAV2KPB8</accession>
<sequence>MLFQQLQKRNIDPIFIKAAICNFADSIINIRSSIITVQEEIPAAKRQGTLGPAERHRIAIEVCDTIWAQTKEHFAFTGHLVSSTLLHGELFSQHSTTFPSAALNATVEAYPMLNKARLKTELSLVYENPVFEKCSGTKHLLYSSNHSSISSTPPITAASPLLLQRHSSISSAPPETQQHLLCSSNSSISSAPPETQQHLLCSSRDTAASPLLLQRHSSISSAPPETQQHLPCSSTYSSIYSAPPETQQHLCIAFFEFLTFQLMYSLLPLVVTM</sequence>
<dbReference type="EMBL" id="OZ035824">
    <property type="protein sequence ID" value="CAL1591905.1"/>
    <property type="molecule type" value="Genomic_DNA"/>
</dbReference>
<organism evidence="1 2">
    <name type="scientific">Knipowitschia caucasica</name>
    <name type="common">Caucasian dwarf goby</name>
    <name type="synonym">Pomatoschistus caucasicus</name>
    <dbReference type="NCBI Taxonomy" id="637954"/>
    <lineage>
        <taxon>Eukaryota</taxon>
        <taxon>Metazoa</taxon>
        <taxon>Chordata</taxon>
        <taxon>Craniata</taxon>
        <taxon>Vertebrata</taxon>
        <taxon>Euteleostomi</taxon>
        <taxon>Actinopterygii</taxon>
        <taxon>Neopterygii</taxon>
        <taxon>Teleostei</taxon>
        <taxon>Neoteleostei</taxon>
        <taxon>Acanthomorphata</taxon>
        <taxon>Gobiaria</taxon>
        <taxon>Gobiiformes</taxon>
        <taxon>Gobioidei</taxon>
        <taxon>Gobiidae</taxon>
        <taxon>Gobiinae</taxon>
        <taxon>Knipowitschia</taxon>
    </lineage>
</organism>
<proteinExistence type="predicted"/>
<dbReference type="Proteomes" id="UP001497482">
    <property type="component" value="Chromosome 2"/>
</dbReference>
<gene>
    <name evidence="1" type="ORF">KC01_LOCUS21240</name>
</gene>
<protein>
    <submittedName>
        <fullName evidence="1">Uncharacterized protein</fullName>
    </submittedName>
</protein>
<reference evidence="1 2" key="1">
    <citation type="submission" date="2024-04" db="EMBL/GenBank/DDBJ databases">
        <authorList>
            <person name="Waldvogel A.-M."/>
            <person name="Schoenle A."/>
        </authorList>
    </citation>
    <scope>NUCLEOTIDE SEQUENCE [LARGE SCALE GENOMIC DNA]</scope>
</reference>
<name>A0AAV2KPB8_KNICA</name>